<organism evidence="1 2">
    <name type="scientific">Streptomyces luteireticuli</name>
    <dbReference type="NCBI Taxonomy" id="173858"/>
    <lineage>
        <taxon>Bacteria</taxon>
        <taxon>Bacillati</taxon>
        <taxon>Actinomycetota</taxon>
        <taxon>Actinomycetes</taxon>
        <taxon>Kitasatosporales</taxon>
        <taxon>Streptomycetaceae</taxon>
        <taxon>Streptomyces</taxon>
    </lineage>
</organism>
<dbReference type="InterPro" id="IPR009045">
    <property type="entry name" value="Zn_M74/Hedgehog-like"/>
</dbReference>
<evidence type="ECO:0000313" key="1">
    <source>
        <dbReference type="EMBL" id="GAA0392881.1"/>
    </source>
</evidence>
<dbReference type="SUPFAM" id="SSF55166">
    <property type="entry name" value="Hedgehog/DD-peptidase"/>
    <property type="match status" value="1"/>
</dbReference>
<sequence>MSSAGFVNYPTESWRWSYRDRYGALVTGAPAAAYGPVHPMKAYHNRSTLLLHAIHEARA</sequence>
<accession>A0ABP3I7M3</accession>
<gene>
    <name evidence="1" type="ORF">GCM10010357_12060</name>
</gene>
<protein>
    <submittedName>
        <fullName evidence="1">Uncharacterized protein</fullName>
    </submittedName>
</protein>
<dbReference type="Proteomes" id="UP001500879">
    <property type="component" value="Unassembled WGS sequence"/>
</dbReference>
<comment type="caution">
    <text evidence="1">The sequence shown here is derived from an EMBL/GenBank/DDBJ whole genome shotgun (WGS) entry which is preliminary data.</text>
</comment>
<reference evidence="2" key="1">
    <citation type="journal article" date="2019" name="Int. J. Syst. Evol. Microbiol.">
        <title>The Global Catalogue of Microorganisms (GCM) 10K type strain sequencing project: providing services to taxonomists for standard genome sequencing and annotation.</title>
        <authorList>
            <consortium name="The Broad Institute Genomics Platform"/>
            <consortium name="The Broad Institute Genome Sequencing Center for Infectious Disease"/>
            <person name="Wu L."/>
            <person name="Ma J."/>
        </authorList>
    </citation>
    <scope>NUCLEOTIDE SEQUENCE [LARGE SCALE GENOMIC DNA]</scope>
    <source>
        <strain evidence="2">JCM 4788</strain>
    </source>
</reference>
<keyword evidence="2" id="KW-1185">Reference proteome</keyword>
<proteinExistence type="predicted"/>
<dbReference type="EMBL" id="BAAABX010000010">
    <property type="protein sequence ID" value="GAA0392881.1"/>
    <property type="molecule type" value="Genomic_DNA"/>
</dbReference>
<evidence type="ECO:0000313" key="2">
    <source>
        <dbReference type="Proteomes" id="UP001500879"/>
    </source>
</evidence>
<name>A0ABP3I7M3_9ACTN</name>